<comment type="caution">
    <text evidence="1">The sequence shown here is derived from an EMBL/GenBank/DDBJ whole genome shotgun (WGS) entry which is preliminary data.</text>
</comment>
<keyword evidence="2" id="KW-1185">Reference proteome</keyword>
<protein>
    <submittedName>
        <fullName evidence="1">Uncharacterized protein</fullName>
    </submittedName>
</protein>
<dbReference type="Proteomes" id="UP000318815">
    <property type="component" value="Unassembled WGS sequence"/>
</dbReference>
<reference evidence="1 2" key="1">
    <citation type="submission" date="2019-08" db="EMBL/GenBank/DDBJ databases">
        <title>Whole genome sequencing of chitin degrading bacteria Chitinophaga pinensis YS16.</title>
        <authorList>
            <person name="Singh R.P."/>
            <person name="Manchanda G."/>
            <person name="Maurya I.K."/>
            <person name="Joshi N.K."/>
            <person name="Srivastava A.K."/>
        </authorList>
    </citation>
    <scope>NUCLEOTIDE SEQUENCE [LARGE SCALE GENOMIC DNA]</scope>
    <source>
        <strain evidence="1 2">YS-16</strain>
    </source>
</reference>
<sequence>MKINDADLAVVDPGGTTIASATITLTNRLDGAAESIFINGTLPAGITATAVEQGRSYYLALHHRRLMLLH</sequence>
<dbReference type="EMBL" id="VOHS01000070">
    <property type="protein sequence ID" value="TWV91979.1"/>
    <property type="molecule type" value="Genomic_DNA"/>
</dbReference>
<organism evidence="1 2">
    <name type="scientific">Chitinophaga pinensis</name>
    <dbReference type="NCBI Taxonomy" id="79329"/>
    <lineage>
        <taxon>Bacteria</taxon>
        <taxon>Pseudomonadati</taxon>
        <taxon>Bacteroidota</taxon>
        <taxon>Chitinophagia</taxon>
        <taxon>Chitinophagales</taxon>
        <taxon>Chitinophagaceae</taxon>
        <taxon>Chitinophaga</taxon>
    </lineage>
</organism>
<name>A0A5C6LNU4_9BACT</name>
<evidence type="ECO:0000313" key="2">
    <source>
        <dbReference type="Proteomes" id="UP000318815"/>
    </source>
</evidence>
<dbReference type="RefSeq" id="WP_146308243.1">
    <property type="nucleotide sequence ID" value="NZ_VOHS01000070.1"/>
</dbReference>
<proteinExistence type="predicted"/>
<evidence type="ECO:0000313" key="1">
    <source>
        <dbReference type="EMBL" id="TWV91979.1"/>
    </source>
</evidence>
<dbReference type="AlphaFoldDB" id="A0A5C6LNU4"/>
<gene>
    <name evidence="1" type="ORF">FEF09_28535</name>
</gene>
<accession>A0A5C6LNU4</accession>